<dbReference type="AlphaFoldDB" id="A0A5C5XK99"/>
<keyword evidence="2" id="KW-1185">Reference proteome</keyword>
<name>A0A5C5XK99_9PLAN</name>
<evidence type="ECO:0000313" key="2">
    <source>
        <dbReference type="Proteomes" id="UP000316095"/>
    </source>
</evidence>
<protein>
    <submittedName>
        <fullName evidence="1">Uncharacterized protein</fullName>
    </submittedName>
</protein>
<comment type="caution">
    <text evidence="1">The sequence shown here is derived from an EMBL/GenBank/DDBJ whole genome shotgun (WGS) entry which is preliminary data.</text>
</comment>
<dbReference type="RefSeq" id="WP_165441817.1">
    <property type="nucleotide sequence ID" value="NZ_SJPG01000001.1"/>
</dbReference>
<proteinExistence type="predicted"/>
<accession>A0A5C5XK99</accession>
<reference evidence="1 2" key="1">
    <citation type="submission" date="2019-02" db="EMBL/GenBank/DDBJ databases">
        <title>Deep-cultivation of Planctomycetes and their phenomic and genomic characterization uncovers novel biology.</title>
        <authorList>
            <person name="Wiegand S."/>
            <person name="Jogler M."/>
            <person name="Boedeker C."/>
            <person name="Pinto D."/>
            <person name="Vollmers J."/>
            <person name="Rivas-Marin E."/>
            <person name="Kohn T."/>
            <person name="Peeters S.H."/>
            <person name="Heuer A."/>
            <person name="Rast P."/>
            <person name="Oberbeckmann S."/>
            <person name="Bunk B."/>
            <person name="Jeske O."/>
            <person name="Meyerdierks A."/>
            <person name="Storesund J.E."/>
            <person name="Kallscheuer N."/>
            <person name="Luecker S."/>
            <person name="Lage O.M."/>
            <person name="Pohl T."/>
            <person name="Merkel B.J."/>
            <person name="Hornburger P."/>
            <person name="Mueller R.-W."/>
            <person name="Bruemmer F."/>
            <person name="Labrenz M."/>
            <person name="Spormann A.M."/>
            <person name="Op Den Camp H."/>
            <person name="Overmann J."/>
            <person name="Amann R."/>
            <person name="Jetten M.S.M."/>
            <person name="Mascher T."/>
            <person name="Medema M.H."/>
            <person name="Devos D.P."/>
            <person name="Kaster A.-K."/>
            <person name="Ovreas L."/>
            <person name="Rohde M."/>
            <person name="Galperin M.Y."/>
            <person name="Jogler C."/>
        </authorList>
    </citation>
    <scope>NUCLEOTIDE SEQUENCE [LARGE SCALE GENOMIC DNA]</scope>
    <source>
        <strain evidence="1 2">Pan54</strain>
    </source>
</reference>
<dbReference type="Proteomes" id="UP000316095">
    <property type="component" value="Unassembled WGS sequence"/>
</dbReference>
<evidence type="ECO:0000313" key="1">
    <source>
        <dbReference type="EMBL" id="TWT62793.1"/>
    </source>
</evidence>
<sequence>MNTPLHNREEYVEQAYFFRTYRERLDNDLPAQEVLQVISQEILSTTQLPLAINFMASEMMLHGRVSGGMARLGHYFTPFQSFVFRQAEQDRTRFDMRIGLEILEKEAEFLALEKATPQGLFIYQFEALSRNRLGYQDGLQAMGKDPMYDEHWRDWISKVRQSLGAIEFSEMIYSRSEYRVQEVRRRTENPEYLPSYPVLFGLQEGRIAQANHGRDPLYMFAALQRHLGYPKVPRPQPPLSERLDPIIEQRLQQLEMRLKILEAEQSGKLDLSDFYVKPEKPEFKNMD</sequence>
<dbReference type="EMBL" id="SJPG01000001">
    <property type="protein sequence ID" value="TWT62793.1"/>
    <property type="molecule type" value="Genomic_DNA"/>
</dbReference>
<organism evidence="1 2">
    <name type="scientific">Rubinisphaera italica</name>
    <dbReference type="NCBI Taxonomy" id="2527969"/>
    <lineage>
        <taxon>Bacteria</taxon>
        <taxon>Pseudomonadati</taxon>
        <taxon>Planctomycetota</taxon>
        <taxon>Planctomycetia</taxon>
        <taxon>Planctomycetales</taxon>
        <taxon>Planctomycetaceae</taxon>
        <taxon>Rubinisphaera</taxon>
    </lineage>
</organism>
<gene>
    <name evidence="1" type="ORF">Pan54_35390</name>
</gene>